<feature type="domain" description="F-box/LRR-repeat protein 15/At3g58940/PEG3-like LRR" evidence="1">
    <location>
        <begin position="91"/>
        <end position="309"/>
    </location>
</feature>
<organism evidence="2 3">
    <name type="scientific">Lactuca sativa</name>
    <name type="common">Garden lettuce</name>
    <dbReference type="NCBI Taxonomy" id="4236"/>
    <lineage>
        <taxon>Eukaryota</taxon>
        <taxon>Viridiplantae</taxon>
        <taxon>Streptophyta</taxon>
        <taxon>Embryophyta</taxon>
        <taxon>Tracheophyta</taxon>
        <taxon>Spermatophyta</taxon>
        <taxon>Magnoliopsida</taxon>
        <taxon>eudicotyledons</taxon>
        <taxon>Gunneridae</taxon>
        <taxon>Pentapetalae</taxon>
        <taxon>asterids</taxon>
        <taxon>campanulids</taxon>
        <taxon>Asterales</taxon>
        <taxon>Asteraceae</taxon>
        <taxon>Cichorioideae</taxon>
        <taxon>Cichorieae</taxon>
        <taxon>Lactucinae</taxon>
        <taxon>Lactuca</taxon>
    </lineage>
</organism>
<gene>
    <name evidence="2" type="ORF">LSAT_V11C100032550</name>
</gene>
<reference evidence="2 3" key="1">
    <citation type="journal article" date="2017" name="Nat. Commun.">
        <title>Genome assembly with in vitro proximity ligation data and whole-genome triplication in lettuce.</title>
        <authorList>
            <person name="Reyes-Chin-Wo S."/>
            <person name="Wang Z."/>
            <person name="Yang X."/>
            <person name="Kozik A."/>
            <person name="Arikit S."/>
            <person name="Song C."/>
            <person name="Xia L."/>
            <person name="Froenicke L."/>
            <person name="Lavelle D.O."/>
            <person name="Truco M.J."/>
            <person name="Xia R."/>
            <person name="Zhu S."/>
            <person name="Xu C."/>
            <person name="Xu H."/>
            <person name="Xu X."/>
            <person name="Cox K."/>
            <person name="Korf I."/>
            <person name="Meyers B.C."/>
            <person name="Michelmore R.W."/>
        </authorList>
    </citation>
    <scope>NUCLEOTIDE SEQUENCE [LARGE SCALE GENOMIC DNA]</scope>
    <source>
        <strain evidence="3">cv. Salinas</strain>
        <tissue evidence="2">Seedlings</tissue>
    </source>
</reference>
<protein>
    <recommendedName>
        <fullName evidence="1">F-box/LRR-repeat protein 15/At3g58940/PEG3-like LRR domain-containing protein</fullName>
    </recommendedName>
</protein>
<evidence type="ECO:0000313" key="2">
    <source>
        <dbReference type="EMBL" id="KAJ0227949.1"/>
    </source>
</evidence>
<accession>A0A9R1XVX5</accession>
<dbReference type="InterPro" id="IPR032675">
    <property type="entry name" value="LRR_dom_sf"/>
</dbReference>
<dbReference type="Proteomes" id="UP000235145">
    <property type="component" value="Unassembled WGS sequence"/>
</dbReference>
<proteinExistence type="predicted"/>
<evidence type="ECO:0000259" key="1">
    <source>
        <dbReference type="Pfam" id="PF24758"/>
    </source>
</evidence>
<name>A0A9R1XVX5_LACSA</name>
<dbReference type="AlphaFoldDB" id="A0A9R1XVX5"/>
<keyword evidence="3" id="KW-1185">Reference proteome</keyword>
<dbReference type="PANTHER" id="PTHR31639">
    <property type="entry name" value="F-BOX PROTEIN-LIKE"/>
    <property type="match status" value="1"/>
</dbReference>
<dbReference type="EMBL" id="NBSK02000001">
    <property type="protein sequence ID" value="KAJ0227949.1"/>
    <property type="molecule type" value="Genomic_DNA"/>
</dbReference>
<comment type="caution">
    <text evidence="2">The sequence shown here is derived from an EMBL/GenBank/DDBJ whole genome shotgun (WGS) entry which is preliminary data.</text>
</comment>
<dbReference type="InterPro" id="IPR055411">
    <property type="entry name" value="LRR_FXL15/At3g58940/PEG3-like"/>
</dbReference>
<evidence type="ECO:0000313" key="3">
    <source>
        <dbReference type="Proteomes" id="UP000235145"/>
    </source>
</evidence>
<dbReference type="SUPFAM" id="SSF52047">
    <property type="entry name" value="RNI-like"/>
    <property type="match status" value="1"/>
</dbReference>
<dbReference type="PANTHER" id="PTHR31639:SF333">
    <property type="entry name" value="F-BOX DOMAIN, FBD DOMAIN, LEUCINE-RICH REPEAT DOMAIN, L DOMAIN-LIKE PROTEIN-RELATED"/>
    <property type="match status" value="1"/>
</dbReference>
<dbReference type="Gene3D" id="3.80.10.10">
    <property type="entry name" value="Ribonuclease Inhibitor"/>
    <property type="match status" value="1"/>
</dbReference>
<dbReference type="Pfam" id="PF24758">
    <property type="entry name" value="LRR_At5g56370"/>
    <property type="match status" value="1"/>
</dbReference>
<sequence length="450" mass="51580">MWSCMLQVRRLPIEEAVRTSIISKKWRYRWTTMRVLVFDLQFSKKFSKNGAFGRNGFIRIINKFLILHTGPISKFLLHIPNIFLDTFEEVNQWMLLLSRRGVRELILANSNRSYELPSCVFSCLELRSLKMVNCFFNPPRAFEGFLNLEELLLHHSDFGGRLCGTKINLPRLKRLALVTCTNVYNFNINATKLQTLIVLDCPDAMLLRLLDSPCLFQAIIALRKPIQDFVRVEKITLATLMLNNLPSVRQFCIDSHFLKFFIAEKIPKLLPHAIYSLKYLRLSHYQLADLHQLHGALCLLRNSPNLETLRLFMTMVPRVIDVGPASNHLESPNCFDCTLNQLQTVEITCLEGSKPELLFIKLLLAHSPSLDNCNAVPSSLIKSKDVLLESQAIIMYMNNNSTSIYGNVDRYLQPKSILHGVSVSATALGSSVQQYDRADIYETLMMHARE</sequence>